<dbReference type="Gene3D" id="3.90.1720.30">
    <property type="entry name" value="PPPDE domains"/>
    <property type="match status" value="1"/>
</dbReference>
<accession>B7FQG7</accession>
<keyword evidence="6" id="KW-1185">Reference proteome</keyword>
<dbReference type="RefSeq" id="XP_002176869.1">
    <property type="nucleotide sequence ID" value="XM_002176833.1"/>
</dbReference>
<evidence type="ECO:0000256" key="2">
    <source>
        <dbReference type="ARBA" id="ARBA00022670"/>
    </source>
</evidence>
<dbReference type="AlphaFoldDB" id="B7FQG7"/>
<dbReference type="InterPro" id="IPR042266">
    <property type="entry name" value="PPPDE_sf"/>
</dbReference>
<comment type="similarity">
    <text evidence="1">Belongs to the DeSI family.</text>
</comment>
<evidence type="ECO:0000313" key="6">
    <source>
        <dbReference type="Proteomes" id="UP000000759"/>
    </source>
</evidence>
<evidence type="ECO:0000313" key="5">
    <source>
        <dbReference type="EMBL" id="EEC51332.1"/>
    </source>
</evidence>
<name>B7FQG7_PHATC</name>
<dbReference type="PANTHER" id="PTHR12378:SF80">
    <property type="entry name" value="IP06716P-RELATED"/>
    <property type="match status" value="1"/>
</dbReference>
<dbReference type="InParanoid" id="B7FQG7"/>
<dbReference type="EMBL" id="CM000605">
    <property type="protein sequence ID" value="EEC51332.1"/>
    <property type="molecule type" value="Genomic_DNA"/>
</dbReference>
<reference evidence="5 6" key="1">
    <citation type="journal article" date="2008" name="Nature">
        <title>The Phaeodactylum genome reveals the evolutionary history of diatom genomes.</title>
        <authorList>
            <person name="Bowler C."/>
            <person name="Allen A.E."/>
            <person name="Badger J.H."/>
            <person name="Grimwood J."/>
            <person name="Jabbari K."/>
            <person name="Kuo A."/>
            <person name="Maheswari U."/>
            <person name="Martens C."/>
            <person name="Maumus F."/>
            <person name="Otillar R.P."/>
            <person name="Rayko E."/>
            <person name="Salamov A."/>
            <person name="Vandepoele K."/>
            <person name="Beszteri B."/>
            <person name="Gruber A."/>
            <person name="Heijde M."/>
            <person name="Katinka M."/>
            <person name="Mock T."/>
            <person name="Valentin K."/>
            <person name="Verret F."/>
            <person name="Berges J.A."/>
            <person name="Brownlee C."/>
            <person name="Cadoret J.P."/>
            <person name="Chiovitti A."/>
            <person name="Choi C.J."/>
            <person name="Coesel S."/>
            <person name="De Martino A."/>
            <person name="Detter J.C."/>
            <person name="Durkin C."/>
            <person name="Falciatore A."/>
            <person name="Fournet J."/>
            <person name="Haruta M."/>
            <person name="Huysman M.J."/>
            <person name="Jenkins B.D."/>
            <person name="Jiroutova K."/>
            <person name="Jorgensen R.E."/>
            <person name="Joubert Y."/>
            <person name="Kaplan A."/>
            <person name="Kroger N."/>
            <person name="Kroth P.G."/>
            <person name="La Roche J."/>
            <person name="Lindquist E."/>
            <person name="Lommer M."/>
            <person name="Martin-Jezequel V."/>
            <person name="Lopez P.J."/>
            <person name="Lucas S."/>
            <person name="Mangogna M."/>
            <person name="McGinnis K."/>
            <person name="Medlin L.K."/>
            <person name="Montsant A."/>
            <person name="Oudot-Le Secq M.P."/>
            <person name="Napoli C."/>
            <person name="Obornik M."/>
            <person name="Parker M.S."/>
            <person name="Petit J.L."/>
            <person name="Porcel B.M."/>
            <person name="Poulsen N."/>
            <person name="Robison M."/>
            <person name="Rychlewski L."/>
            <person name="Rynearson T.A."/>
            <person name="Schmutz J."/>
            <person name="Shapiro H."/>
            <person name="Siaut M."/>
            <person name="Stanley M."/>
            <person name="Sussman M.R."/>
            <person name="Taylor A.R."/>
            <person name="Vardi A."/>
            <person name="von Dassow P."/>
            <person name="Vyverman W."/>
            <person name="Willis A."/>
            <person name="Wyrwicz L.S."/>
            <person name="Rokhsar D.S."/>
            <person name="Weissenbach J."/>
            <person name="Armbrust E.V."/>
            <person name="Green B.R."/>
            <person name="Van de Peer Y."/>
            <person name="Grigoriev I.V."/>
        </authorList>
    </citation>
    <scope>NUCLEOTIDE SEQUENCE [LARGE SCALE GENOMIC DNA]</scope>
    <source>
        <strain evidence="5 6">CCAP 1055/1</strain>
    </source>
</reference>
<dbReference type="GO" id="GO:0101005">
    <property type="term" value="F:deubiquitinase activity"/>
    <property type="evidence" value="ECO:0007669"/>
    <property type="project" value="TreeGrafter"/>
</dbReference>
<dbReference type="GO" id="GO:0016579">
    <property type="term" value="P:protein deubiquitination"/>
    <property type="evidence" value="ECO:0007669"/>
    <property type="project" value="TreeGrafter"/>
</dbReference>
<dbReference type="STRING" id="556484.B7FQG7"/>
<evidence type="ECO:0000256" key="1">
    <source>
        <dbReference type="ARBA" id="ARBA00008140"/>
    </source>
</evidence>
<feature type="non-terminal residue" evidence="5">
    <location>
        <position position="134"/>
    </location>
</feature>
<dbReference type="eggNOG" id="KOG0324">
    <property type="taxonomic scope" value="Eukaryota"/>
</dbReference>
<dbReference type="FunCoup" id="B7FQG7">
    <property type="interactions" value="150"/>
</dbReference>
<gene>
    <name evidence="5" type="ORF">PHATRDRAFT_9017</name>
</gene>
<keyword evidence="3" id="KW-0378">Hydrolase</keyword>
<dbReference type="PROSITE" id="PS51858">
    <property type="entry name" value="PPPDE"/>
    <property type="match status" value="1"/>
</dbReference>
<dbReference type="KEGG" id="pti:PHATRDRAFT_9017"/>
<dbReference type="PaxDb" id="2850-Phatr9017"/>
<evidence type="ECO:0000256" key="3">
    <source>
        <dbReference type="ARBA" id="ARBA00022801"/>
    </source>
</evidence>
<dbReference type="GO" id="GO:0006508">
    <property type="term" value="P:proteolysis"/>
    <property type="evidence" value="ECO:0007669"/>
    <property type="project" value="UniProtKB-KW"/>
</dbReference>
<dbReference type="Proteomes" id="UP000000759">
    <property type="component" value="Chromosome 1"/>
</dbReference>
<evidence type="ECO:0000259" key="4">
    <source>
        <dbReference type="PROSITE" id="PS51858"/>
    </source>
</evidence>
<dbReference type="Pfam" id="PF05903">
    <property type="entry name" value="Peptidase_C97"/>
    <property type="match status" value="1"/>
</dbReference>
<dbReference type="OrthoDB" id="412286at2759"/>
<dbReference type="GeneID" id="7196849"/>
<sequence length="134" mass="14555">VYLNVYDLSPANDYLYAIGLGLHHSGVEVSGTEYSFASGAGVFDSPPKVAPGAKFRQQIEVGAFDGGPGKLQQALTELRVDFGPDDYNLVRKNCNHFANALCWKLVRTTIPGHVNRLSDIGVCCSCLLPRQLLE</sequence>
<reference evidence="6" key="2">
    <citation type="submission" date="2008-08" db="EMBL/GenBank/DDBJ databases">
        <authorList>
            <consortium name="Diatom Consortium"/>
            <person name="Grigoriev I."/>
            <person name="Grimwood J."/>
            <person name="Kuo A."/>
            <person name="Otillar R.P."/>
            <person name="Salamov A."/>
            <person name="Detter J.C."/>
            <person name="Lindquist E."/>
            <person name="Shapiro H."/>
            <person name="Lucas S."/>
            <person name="Glavina del Rio T."/>
            <person name="Pitluck S."/>
            <person name="Rokhsar D."/>
            <person name="Bowler C."/>
        </authorList>
    </citation>
    <scope>GENOME REANNOTATION</scope>
    <source>
        <strain evidence="6">CCAP 1055/1</strain>
    </source>
</reference>
<dbReference type="PANTHER" id="PTHR12378">
    <property type="entry name" value="DESUMOYLATING ISOPEPTIDASE"/>
    <property type="match status" value="1"/>
</dbReference>
<protein>
    <recommendedName>
        <fullName evidence="4">PPPDE domain-containing protein</fullName>
    </recommendedName>
</protein>
<feature type="domain" description="PPPDE" evidence="4">
    <location>
        <begin position="1"/>
        <end position="132"/>
    </location>
</feature>
<keyword evidence="2" id="KW-0645">Protease</keyword>
<proteinExistence type="inferred from homology"/>
<dbReference type="SMART" id="SM01179">
    <property type="entry name" value="DUF862"/>
    <property type="match status" value="1"/>
</dbReference>
<dbReference type="HOGENOM" id="CLU_069001_3_0_1"/>
<dbReference type="InterPro" id="IPR008580">
    <property type="entry name" value="PPPDE_dom"/>
</dbReference>
<feature type="non-terminal residue" evidence="5">
    <location>
        <position position="1"/>
    </location>
</feature>
<organism evidence="5 6">
    <name type="scientific">Phaeodactylum tricornutum (strain CCAP 1055/1)</name>
    <dbReference type="NCBI Taxonomy" id="556484"/>
    <lineage>
        <taxon>Eukaryota</taxon>
        <taxon>Sar</taxon>
        <taxon>Stramenopiles</taxon>
        <taxon>Ochrophyta</taxon>
        <taxon>Bacillariophyta</taxon>
        <taxon>Bacillariophyceae</taxon>
        <taxon>Bacillariophycidae</taxon>
        <taxon>Naviculales</taxon>
        <taxon>Phaeodactylaceae</taxon>
        <taxon>Phaeodactylum</taxon>
    </lineage>
</organism>